<accession>A0AA37WZS3</accession>
<sequence length="372" mass="39382">MPPKPLTARIEVFRPGTFTPMQGAALTYSAADLRAVADAYDFENAPVPVVVGHPTTDAPAYGWVQSFDFDTAKDRLFANVGEIDPAFSDAVKAGRYKKVSMSFFPPTAAANPVPGTWYPKHVGFLGGAAPAVAGLKNVAFAQTDDAVTFAAAFGERGFEETASLFRAIREFLIEKFGMEDADKALPGYRIEWLGDMEITGQEGRVGFAAPVVTPPKPQEPAVTQPDPAFAAREADISAREANLAAREAEIAQSENATFAEGLVTDGRLLPVLKDKLIAVLNVLPGHAAVSFAEGGEKLTPGAALRKILSEQPKIVNFGEVDLSNAPPQVGEAAFSADGQAVDSAGLELHAKAVRFQAEHPGTEYLDAVRAVS</sequence>
<keyword evidence="2" id="KW-1185">Reference proteome</keyword>
<proteinExistence type="predicted"/>
<dbReference type="AlphaFoldDB" id="A0AA37WZS3"/>
<gene>
    <name evidence="1" type="ORF">GCM10010873_16460</name>
</gene>
<dbReference type="Proteomes" id="UP001157355">
    <property type="component" value="Unassembled WGS sequence"/>
</dbReference>
<reference evidence="1 2" key="1">
    <citation type="journal article" date="2014" name="Int. J. Syst. Evol. Microbiol.">
        <title>Complete genome sequence of Corynebacterium casei LMG S-19264T (=DSM 44701T), isolated from a smear-ripened cheese.</title>
        <authorList>
            <consortium name="US DOE Joint Genome Institute (JGI-PGF)"/>
            <person name="Walter F."/>
            <person name="Albersmeier A."/>
            <person name="Kalinowski J."/>
            <person name="Ruckert C."/>
        </authorList>
    </citation>
    <scope>NUCLEOTIDE SEQUENCE [LARGE SCALE GENOMIC DNA]</scope>
    <source>
        <strain evidence="1 2">NBRC 111766</strain>
    </source>
</reference>
<evidence type="ECO:0000313" key="1">
    <source>
        <dbReference type="EMBL" id="GLS86672.1"/>
    </source>
</evidence>
<protein>
    <recommendedName>
        <fullName evidence="3">Peptidase</fullName>
    </recommendedName>
</protein>
<organism evidence="1 2">
    <name type="scientific">Cypionkella aquatica</name>
    <dbReference type="NCBI Taxonomy" id="1756042"/>
    <lineage>
        <taxon>Bacteria</taxon>
        <taxon>Pseudomonadati</taxon>
        <taxon>Pseudomonadota</taxon>
        <taxon>Alphaproteobacteria</taxon>
        <taxon>Rhodobacterales</taxon>
        <taxon>Paracoccaceae</taxon>
        <taxon>Cypionkella</taxon>
    </lineage>
</organism>
<dbReference type="EMBL" id="BSPP01000005">
    <property type="protein sequence ID" value="GLS86672.1"/>
    <property type="molecule type" value="Genomic_DNA"/>
</dbReference>
<dbReference type="RefSeq" id="WP_284324889.1">
    <property type="nucleotide sequence ID" value="NZ_BSPP01000005.1"/>
</dbReference>
<evidence type="ECO:0008006" key="3">
    <source>
        <dbReference type="Google" id="ProtNLM"/>
    </source>
</evidence>
<name>A0AA37WZS3_9RHOB</name>
<comment type="caution">
    <text evidence="1">The sequence shown here is derived from an EMBL/GenBank/DDBJ whole genome shotgun (WGS) entry which is preliminary data.</text>
</comment>
<evidence type="ECO:0000313" key="2">
    <source>
        <dbReference type="Proteomes" id="UP001157355"/>
    </source>
</evidence>